<dbReference type="GO" id="GO:0005886">
    <property type="term" value="C:plasma membrane"/>
    <property type="evidence" value="ECO:0007669"/>
    <property type="project" value="UniProtKB-SubCell"/>
</dbReference>
<proteinExistence type="inferred from homology"/>
<dbReference type="RefSeq" id="WP_018373242.1">
    <property type="nucleotide sequence ID" value="NZ_CASUGH010000026.1"/>
</dbReference>
<comment type="similarity">
    <text evidence="2 14">Belongs to the ATPase C chain family.</text>
</comment>
<evidence type="ECO:0000256" key="12">
    <source>
        <dbReference type="ARBA" id="ARBA00023310"/>
    </source>
</evidence>
<dbReference type="SUPFAM" id="SSF81333">
    <property type="entry name" value="F1F0 ATP synthase subunit C"/>
    <property type="match status" value="1"/>
</dbReference>
<evidence type="ECO:0000256" key="10">
    <source>
        <dbReference type="ARBA" id="ARBA00023121"/>
    </source>
</evidence>
<evidence type="ECO:0000256" key="1">
    <source>
        <dbReference type="ARBA" id="ARBA00004651"/>
    </source>
</evidence>
<keyword evidence="4 14" id="KW-1003">Cell membrane</keyword>
<keyword evidence="8 14" id="KW-1133">Transmembrane helix</keyword>
<dbReference type="OrthoDB" id="2357540at2"/>
<dbReference type="HAMAP" id="MF_01396">
    <property type="entry name" value="ATP_synth_c_bact"/>
    <property type="match status" value="1"/>
</dbReference>
<keyword evidence="9 14" id="KW-0406">Ion transport</keyword>
<keyword evidence="5 14" id="KW-0138">CF(0)</keyword>
<dbReference type="NCBIfam" id="TIGR01260">
    <property type="entry name" value="ATP_synt_c"/>
    <property type="match status" value="1"/>
</dbReference>
<dbReference type="KEGG" id="smen:SAMEA4412692_1308"/>
<dbReference type="GO" id="GO:0033177">
    <property type="term" value="C:proton-transporting two-sector ATPase complex, proton-transporting domain"/>
    <property type="evidence" value="ECO:0007669"/>
    <property type="project" value="InterPro"/>
</dbReference>
<dbReference type="GO" id="GO:0045259">
    <property type="term" value="C:proton-transporting ATP synthase complex"/>
    <property type="evidence" value="ECO:0007669"/>
    <property type="project" value="UniProtKB-KW"/>
</dbReference>
<dbReference type="Gene3D" id="1.20.20.10">
    <property type="entry name" value="F1F0 ATP synthase subunit C"/>
    <property type="match status" value="1"/>
</dbReference>
<comment type="function">
    <text evidence="13 14">F(1)F(0) ATP synthase produces ATP from ADP in the presence of a proton or sodium gradient. F-type ATPases consist of two structural domains, F(1) containing the extramembraneous catalytic core and F(0) containing the membrane proton channel, linked together by a central stalk and a peripheral stalk. During catalysis, ATP synthesis in the catalytic domain of F(1) is coupled via a rotary mechanism of the central stalk subunits to proton translocation.</text>
</comment>
<dbReference type="InterPro" id="IPR020537">
    <property type="entry name" value="ATP_synth_F0_csu_DDCD_BS"/>
</dbReference>
<comment type="function">
    <text evidence="14">Key component of the F(0) channel; it plays a direct role in translocation across the membrane. A homomeric c-ring of between 10-14 subunits forms the central stalk rotor element with the F(1) delta and epsilon subunits.</text>
</comment>
<dbReference type="EMBL" id="LT906439">
    <property type="protein sequence ID" value="SNU88997.1"/>
    <property type="molecule type" value="Genomic_DNA"/>
</dbReference>
<keyword evidence="11 14" id="KW-0472">Membrane</keyword>
<sequence length="66" mass="7052">MNLGILALGLATLGVGIGVGTMVSRFFTAAARQPEMYDKLFTTLFVGVAFIEGSYFITLAMAFVLK</sequence>
<comment type="subcellular location">
    <subcellularLocation>
        <location evidence="1 14">Cell membrane</location>
        <topology evidence="1 14">Multi-pass membrane protein</topology>
    </subcellularLocation>
</comment>
<comment type="caution">
    <text evidence="14">Lacks conserved residue(s) required for the propagation of feature annotation.</text>
</comment>
<gene>
    <name evidence="14 16" type="primary">atpE</name>
    <name evidence="16" type="ORF">SAMEA4412692_01308</name>
</gene>
<dbReference type="InterPro" id="IPR038662">
    <property type="entry name" value="ATP_synth_F0_csu_sf"/>
</dbReference>
<protein>
    <recommendedName>
        <fullName evidence="14">ATP synthase subunit c</fullName>
    </recommendedName>
    <alternativeName>
        <fullName evidence="14">ATP synthase F(0) sector subunit c</fullName>
    </alternativeName>
    <alternativeName>
        <fullName evidence="14">F-type ATPase subunit c</fullName>
        <shortName evidence="14">F-ATPase subunit c</shortName>
    </alternativeName>
    <alternativeName>
        <fullName evidence="14">Lipid-binding protein</fullName>
    </alternativeName>
</protein>
<evidence type="ECO:0000256" key="4">
    <source>
        <dbReference type="ARBA" id="ARBA00022475"/>
    </source>
</evidence>
<keyword evidence="10 14" id="KW-0446">Lipid-binding</keyword>
<evidence type="ECO:0000256" key="6">
    <source>
        <dbReference type="ARBA" id="ARBA00022692"/>
    </source>
</evidence>
<dbReference type="CDD" id="cd18185">
    <property type="entry name" value="ATP-synt_Fo_c_ATPE"/>
    <property type="match status" value="1"/>
</dbReference>
<dbReference type="Pfam" id="PF00137">
    <property type="entry name" value="ATP-synt_C"/>
    <property type="match status" value="1"/>
</dbReference>
<evidence type="ECO:0000313" key="16">
    <source>
        <dbReference type="EMBL" id="SNU88997.1"/>
    </source>
</evidence>
<reference evidence="16 17" key="1">
    <citation type="submission" date="2017-06" db="EMBL/GenBank/DDBJ databases">
        <authorList>
            <consortium name="Pathogen Informatics"/>
        </authorList>
    </citation>
    <scope>NUCLEOTIDE SEQUENCE [LARGE SCALE GENOMIC DNA]</scope>
    <source>
        <strain evidence="16 17">NCTC13788</strain>
    </source>
</reference>
<dbReference type="PROSITE" id="PS00605">
    <property type="entry name" value="ATPASE_C"/>
    <property type="match status" value="1"/>
</dbReference>
<dbReference type="InterPro" id="IPR005953">
    <property type="entry name" value="ATP_synth_csu_bac/chlpt"/>
</dbReference>
<dbReference type="InterPro" id="IPR000454">
    <property type="entry name" value="ATP_synth_F0_csu"/>
</dbReference>
<evidence type="ECO:0000256" key="2">
    <source>
        <dbReference type="ARBA" id="ARBA00006704"/>
    </source>
</evidence>
<dbReference type="InterPro" id="IPR002379">
    <property type="entry name" value="ATPase_proteolipid_c-like_dom"/>
</dbReference>
<feature type="domain" description="V-ATPase proteolipid subunit C-like" evidence="15">
    <location>
        <begin position="6"/>
        <end position="65"/>
    </location>
</feature>
<name>A0A239SUB1_9STRE</name>
<dbReference type="FunFam" id="1.20.20.10:FF:000002">
    <property type="entry name" value="ATP synthase subunit c"/>
    <property type="match status" value="1"/>
</dbReference>
<keyword evidence="7 14" id="KW-0375">Hydrogen ion transport</keyword>
<organism evidence="16 17">
    <name type="scientific">Streptococcus merionis</name>
    <dbReference type="NCBI Taxonomy" id="400065"/>
    <lineage>
        <taxon>Bacteria</taxon>
        <taxon>Bacillati</taxon>
        <taxon>Bacillota</taxon>
        <taxon>Bacilli</taxon>
        <taxon>Lactobacillales</taxon>
        <taxon>Streptococcaceae</taxon>
        <taxon>Streptococcus</taxon>
    </lineage>
</organism>
<evidence type="ECO:0000256" key="3">
    <source>
        <dbReference type="ARBA" id="ARBA00022448"/>
    </source>
</evidence>
<evidence type="ECO:0000256" key="7">
    <source>
        <dbReference type="ARBA" id="ARBA00022781"/>
    </source>
</evidence>
<evidence type="ECO:0000256" key="14">
    <source>
        <dbReference type="HAMAP-Rule" id="MF_01396"/>
    </source>
</evidence>
<keyword evidence="17" id="KW-1185">Reference proteome</keyword>
<feature type="site" description="Reversibly protonated during proton transport" evidence="14">
    <location>
        <position position="52"/>
    </location>
</feature>
<feature type="transmembrane region" description="Helical" evidence="14">
    <location>
        <begin position="41"/>
        <end position="65"/>
    </location>
</feature>
<keyword evidence="6 14" id="KW-0812">Transmembrane</keyword>
<keyword evidence="3 14" id="KW-0813">Transport</keyword>
<dbReference type="Proteomes" id="UP000215185">
    <property type="component" value="Chromosome 1"/>
</dbReference>
<dbReference type="GO" id="GO:0008289">
    <property type="term" value="F:lipid binding"/>
    <property type="evidence" value="ECO:0007669"/>
    <property type="project" value="UniProtKB-KW"/>
</dbReference>
<dbReference type="AlphaFoldDB" id="A0A239SUB1"/>
<dbReference type="PRINTS" id="PR00124">
    <property type="entry name" value="ATPASEC"/>
</dbReference>
<keyword evidence="12 14" id="KW-0066">ATP synthesis</keyword>
<evidence type="ECO:0000256" key="11">
    <source>
        <dbReference type="ARBA" id="ARBA00023136"/>
    </source>
</evidence>
<dbReference type="InterPro" id="IPR035921">
    <property type="entry name" value="F/V-ATP_Csub_sf"/>
</dbReference>
<evidence type="ECO:0000313" key="17">
    <source>
        <dbReference type="Proteomes" id="UP000215185"/>
    </source>
</evidence>
<accession>A0A239SUB1</accession>
<evidence type="ECO:0000256" key="13">
    <source>
        <dbReference type="ARBA" id="ARBA00025198"/>
    </source>
</evidence>
<evidence type="ECO:0000259" key="15">
    <source>
        <dbReference type="Pfam" id="PF00137"/>
    </source>
</evidence>
<evidence type="ECO:0000256" key="8">
    <source>
        <dbReference type="ARBA" id="ARBA00022989"/>
    </source>
</evidence>
<evidence type="ECO:0000256" key="9">
    <source>
        <dbReference type="ARBA" id="ARBA00023065"/>
    </source>
</evidence>
<evidence type="ECO:0000256" key="5">
    <source>
        <dbReference type="ARBA" id="ARBA00022547"/>
    </source>
</evidence>
<dbReference type="GO" id="GO:0046933">
    <property type="term" value="F:proton-transporting ATP synthase activity, rotational mechanism"/>
    <property type="evidence" value="ECO:0007669"/>
    <property type="project" value="UniProtKB-UniRule"/>
</dbReference>
<dbReference type="STRING" id="1123308.GCA_000380085_00672"/>